<dbReference type="RefSeq" id="XP_028866369.1">
    <property type="nucleotide sequence ID" value="XM_029010536.1"/>
</dbReference>
<evidence type="ECO:0000313" key="2">
    <source>
        <dbReference type="Proteomes" id="UP000236319"/>
    </source>
</evidence>
<comment type="caution">
    <text evidence="1">The sequence shown here is derived from an EMBL/GenBank/DDBJ whole genome shotgun (WGS) entry which is preliminary data.</text>
</comment>
<accession>A0A2H6KAW7</accession>
<reference evidence="1 2" key="1">
    <citation type="journal article" date="2017" name="BMC Genomics">
        <title>Whole-genome assembly of Babesia ovata and comparative genomics between closely related pathogens.</title>
        <authorList>
            <person name="Yamagishi J."/>
            <person name="Asada M."/>
            <person name="Hakimi H."/>
            <person name="Tanaka T.Q."/>
            <person name="Sugimoto C."/>
            <person name="Kawazu S."/>
        </authorList>
    </citation>
    <scope>NUCLEOTIDE SEQUENCE [LARGE SCALE GENOMIC DNA]</scope>
    <source>
        <strain evidence="1 2">Miyake</strain>
    </source>
</reference>
<dbReference type="GeneID" id="39873896"/>
<dbReference type="VEuPathDB" id="PiroplasmaDB:BOVATA_016190"/>
<evidence type="ECO:0000313" key="1">
    <source>
        <dbReference type="EMBL" id="GBE60126.1"/>
    </source>
</evidence>
<gene>
    <name evidence="1" type="ORF">BOVATA_016190</name>
</gene>
<name>A0A2H6KAW7_9APIC</name>
<sequence>MRRSQRCHDTLDGVGGSQRQQRFQHQVDWLLAVLEHDVLRVRTFVRRHAQKLVDVLHLVRRCKLAAPQLVERHPELGGQLLCLLAHVQAVQHEHGVDQAPAYQPRFGKFRRRSFQRRLRREQFALLRYAVFPEPSRFHNSGVAVALGRNDGSEEIGRVL</sequence>
<keyword evidence="2" id="KW-1185">Reference proteome</keyword>
<protein>
    <submittedName>
        <fullName evidence="1">Uncharacterized protein</fullName>
    </submittedName>
</protein>
<dbReference type="Proteomes" id="UP000236319">
    <property type="component" value="Unassembled WGS sequence"/>
</dbReference>
<dbReference type="EMBL" id="BDSA01000002">
    <property type="protein sequence ID" value="GBE60126.1"/>
    <property type="molecule type" value="Genomic_DNA"/>
</dbReference>
<organism evidence="1 2">
    <name type="scientific">Babesia ovata</name>
    <dbReference type="NCBI Taxonomy" id="189622"/>
    <lineage>
        <taxon>Eukaryota</taxon>
        <taxon>Sar</taxon>
        <taxon>Alveolata</taxon>
        <taxon>Apicomplexa</taxon>
        <taxon>Aconoidasida</taxon>
        <taxon>Piroplasmida</taxon>
        <taxon>Babesiidae</taxon>
        <taxon>Babesia</taxon>
    </lineage>
</organism>
<dbReference type="AlphaFoldDB" id="A0A2H6KAW7"/>
<proteinExistence type="predicted"/>